<dbReference type="SUPFAM" id="SSF51206">
    <property type="entry name" value="cAMP-binding domain-like"/>
    <property type="match status" value="1"/>
</dbReference>
<dbReference type="InterPro" id="IPR050397">
    <property type="entry name" value="Env_Response_Regulators"/>
</dbReference>
<dbReference type="InterPro" id="IPR000595">
    <property type="entry name" value="cNMP-bd_dom"/>
</dbReference>
<feature type="domain" description="Cyclic nucleotide-binding" evidence="1">
    <location>
        <begin position="15"/>
        <end position="120"/>
    </location>
</feature>
<keyword evidence="3" id="KW-1185">Reference proteome</keyword>
<dbReference type="CDD" id="cd00038">
    <property type="entry name" value="CAP_ED"/>
    <property type="match status" value="1"/>
</dbReference>
<evidence type="ECO:0000259" key="1">
    <source>
        <dbReference type="PROSITE" id="PS50042"/>
    </source>
</evidence>
<dbReference type="InterPro" id="IPR018490">
    <property type="entry name" value="cNMP-bd_dom_sf"/>
</dbReference>
<proteinExistence type="predicted"/>
<evidence type="ECO:0000313" key="2">
    <source>
        <dbReference type="EMBL" id="MBB6522654.1"/>
    </source>
</evidence>
<comment type="caution">
    <text evidence="2">The sequence shown here is derived from an EMBL/GenBank/DDBJ whole genome shotgun (WGS) entry which is preliminary data.</text>
</comment>
<dbReference type="GO" id="GO:0005829">
    <property type="term" value="C:cytosol"/>
    <property type="evidence" value="ECO:0007669"/>
    <property type="project" value="TreeGrafter"/>
</dbReference>
<accession>A0A7X0JUT1</accession>
<dbReference type="Pfam" id="PF00027">
    <property type="entry name" value="cNMP_binding"/>
    <property type="match status" value="1"/>
</dbReference>
<dbReference type="PANTHER" id="PTHR24567">
    <property type="entry name" value="CRP FAMILY TRANSCRIPTIONAL REGULATORY PROTEIN"/>
    <property type="match status" value="1"/>
</dbReference>
<dbReference type="Proteomes" id="UP000528457">
    <property type="component" value="Unassembled WGS sequence"/>
</dbReference>
<dbReference type="InterPro" id="IPR014710">
    <property type="entry name" value="RmlC-like_jellyroll"/>
</dbReference>
<dbReference type="Gene3D" id="2.60.120.10">
    <property type="entry name" value="Jelly Rolls"/>
    <property type="match status" value="1"/>
</dbReference>
<gene>
    <name evidence="2" type="ORF">HNR48_002939</name>
</gene>
<organism evidence="2 3">
    <name type="scientific">Pseudoteredinibacter isoporae</name>
    <dbReference type="NCBI Taxonomy" id="570281"/>
    <lineage>
        <taxon>Bacteria</taxon>
        <taxon>Pseudomonadati</taxon>
        <taxon>Pseudomonadota</taxon>
        <taxon>Gammaproteobacteria</taxon>
        <taxon>Cellvibrionales</taxon>
        <taxon>Cellvibrionaceae</taxon>
        <taxon>Pseudoteredinibacter</taxon>
    </lineage>
</organism>
<dbReference type="GO" id="GO:0003700">
    <property type="term" value="F:DNA-binding transcription factor activity"/>
    <property type="evidence" value="ECO:0007669"/>
    <property type="project" value="TreeGrafter"/>
</dbReference>
<reference evidence="2 3" key="1">
    <citation type="submission" date="2020-08" db="EMBL/GenBank/DDBJ databases">
        <title>Genomic Encyclopedia of Type Strains, Phase IV (KMG-IV): sequencing the most valuable type-strain genomes for metagenomic binning, comparative biology and taxonomic classification.</title>
        <authorList>
            <person name="Goeker M."/>
        </authorList>
    </citation>
    <scope>NUCLEOTIDE SEQUENCE [LARGE SCALE GENOMIC DNA]</scope>
    <source>
        <strain evidence="2 3">DSM 22368</strain>
    </source>
</reference>
<name>A0A7X0JUT1_9GAMM</name>
<dbReference type="PANTHER" id="PTHR24567:SF74">
    <property type="entry name" value="HTH-TYPE TRANSCRIPTIONAL REGULATOR ARCR"/>
    <property type="match status" value="1"/>
</dbReference>
<dbReference type="EMBL" id="JACHHT010000002">
    <property type="protein sequence ID" value="MBB6522654.1"/>
    <property type="molecule type" value="Genomic_DNA"/>
</dbReference>
<dbReference type="AlphaFoldDB" id="A0A7X0JUT1"/>
<dbReference type="RefSeq" id="WP_166845474.1">
    <property type="nucleotide sequence ID" value="NZ_JAAONY010000002.1"/>
</dbReference>
<dbReference type="InParanoid" id="A0A7X0JUT1"/>
<dbReference type="PROSITE" id="PS50042">
    <property type="entry name" value="CNMP_BINDING_3"/>
    <property type="match status" value="1"/>
</dbReference>
<sequence length="148" mass="16866">MNENDINRLFQCYPVLRELDEKLLKTTLSRASLKPVPAGQMLFTENDACAAFPFMLSGSIRVFKLSESGRELPLYRVRPGDACVVSSGCLLHHKPYNARGRVQEDCEIVMLPEKDFEQLMSIAVFRTYVFSLFGQRLQDLINAWPVCC</sequence>
<protein>
    <submittedName>
        <fullName evidence="2">CRP-like cAMP-binding protein</fullName>
    </submittedName>
</protein>
<evidence type="ECO:0000313" key="3">
    <source>
        <dbReference type="Proteomes" id="UP000528457"/>
    </source>
</evidence>